<name>A0ABU1MIX0_9SPHN</name>
<dbReference type="EMBL" id="JAVDRD010000002">
    <property type="protein sequence ID" value="MDR6510118.1"/>
    <property type="molecule type" value="Genomic_DNA"/>
</dbReference>
<gene>
    <name evidence="1" type="ORF">J2792_000978</name>
</gene>
<comment type="caution">
    <text evidence="1">The sequence shown here is derived from an EMBL/GenBank/DDBJ whole genome shotgun (WGS) entry which is preliminary data.</text>
</comment>
<proteinExistence type="predicted"/>
<evidence type="ECO:0000313" key="1">
    <source>
        <dbReference type="EMBL" id="MDR6510118.1"/>
    </source>
</evidence>
<reference evidence="1 2" key="1">
    <citation type="submission" date="2023-07" db="EMBL/GenBank/DDBJ databases">
        <title>Sorghum-associated microbial communities from plants grown in Nebraska, USA.</title>
        <authorList>
            <person name="Schachtman D."/>
        </authorList>
    </citation>
    <scope>NUCLEOTIDE SEQUENCE [LARGE SCALE GENOMIC DNA]</scope>
    <source>
        <strain evidence="1 2">DS1027</strain>
    </source>
</reference>
<evidence type="ECO:0000313" key="2">
    <source>
        <dbReference type="Proteomes" id="UP001184150"/>
    </source>
</evidence>
<dbReference type="RefSeq" id="WP_309804565.1">
    <property type="nucleotide sequence ID" value="NZ_JAVDRD010000002.1"/>
</dbReference>
<dbReference type="Proteomes" id="UP001184150">
    <property type="component" value="Unassembled WGS sequence"/>
</dbReference>
<keyword evidence="2" id="KW-1185">Reference proteome</keyword>
<accession>A0ABU1MIX0</accession>
<sequence>MPVLLATLALGLAAPDLIHGERVVTADDYPSRMTQALQSAMVNMEVVVNPAGLTESCRMIGFVRGPGFAEKTPAALTCALIKRRARFEPARDAEGQPVYGVYRTWISYTIDNLTNAKSPDQVDLDVYVARLPAGIADRARVAVAQFVAADGTPGACVAAPRTQPLATEILSPPLARAACKTLAGSGKLAVVTNKVGVPVATTRRLVARFIVGQSPAPAKPATP</sequence>
<protein>
    <recommendedName>
        <fullName evidence="3">TonB C-terminal domain-containing protein</fullName>
    </recommendedName>
</protein>
<organism evidence="1 2">
    <name type="scientific">Novosphingobium capsulatum</name>
    <dbReference type="NCBI Taxonomy" id="13688"/>
    <lineage>
        <taxon>Bacteria</taxon>
        <taxon>Pseudomonadati</taxon>
        <taxon>Pseudomonadota</taxon>
        <taxon>Alphaproteobacteria</taxon>
        <taxon>Sphingomonadales</taxon>
        <taxon>Sphingomonadaceae</taxon>
        <taxon>Novosphingobium</taxon>
    </lineage>
</organism>
<evidence type="ECO:0008006" key="3">
    <source>
        <dbReference type="Google" id="ProtNLM"/>
    </source>
</evidence>